<dbReference type="PANTHER" id="PTHR37253:SF1">
    <property type="entry name" value="PROTEIN GAMETE EXPRESSED 3"/>
    <property type="match status" value="1"/>
</dbReference>
<evidence type="ECO:0000313" key="3">
    <source>
        <dbReference type="EMBL" id="KAI7744177.1"/>
    </source>
</evidence>
<gene>
    <name evidence="3" type="ORF">M8C21_020795</name>
</gene>
<feature type="region of interest" description="Disordered" evidence="1">
    <location>
        <begin position="516"/>
        <end position="587"/>
    </location>
</feature>
<dbReference type="InterPro" id="IPR015943">
    <property type="entry name" value="WD40/YVTN_repeat-like_dom_sf"/>
</dbReference>
<comment type="caution">
    <text evidence="3">The sequence shown here is derived from an EMBL/GenBank/DDBJ whole genome shotgun (WGS) entry which is preliminary data.</text>
</comment>
<dbReference type="EMBL" id="JAMZMK010007572">
    <property type="protein sequence ID" value="KAI7744177.1"/>
    <property type="molecule type" value="Genomic_DNA"/>
</dbReference>
<dbReference type="InterPro" id="IPR045301">
    <property type="entry name" value="GEX3-like"/>
</dbReference>
<keyword evidence="2" id="KW-0732">Signal</keyword>
<feature type="compositionally biased region" description="Basic and acidic residues" evidence="1">
    <location>
        <begin position="544"/>
        <end position="556"/>
    </location>
</feature>
<feature type="signal peptide" evidence="2">
    <location>
        <begin position="1"/>
        <end position="23"/>
    </location>
</feature>
<dbReference type="PANTHER" id="PTHR37253">
    <property type="entry name" value="PROTEIN GAMETE EXPRESSED 3"/>
    <property type="match status" value="1"/>
</dbReference>
<organism evidence="3 4">
    <name type="scientific">Ambrosia artemisiifolia</name>
    <name type="common">Common ragweed</name>
    <dbReference type="NCBI Taxonomy" id="4212"/>
    <lineage>
        <taxon>Eukaryota</taxon>
        <taxon>Viridiplantae</taxon>
        <taxon>Streptophyta</taxon>
        <taxon>Embryophyta</taxon>
        <taxon>Tracheophyta</taxon>
        <taxon>Spermatophyta</taxon>
        <taxon>Magnoliopsida</taxon>
        <taxon>eudicotyledons</taxon>
        <taxon>Gunneridae</taxon>
        <taxon>Pentapetalae</taxon>
        <taxon>asterids</taxon>
        <taxon>campanulids</taxon>
        <taxon>Asterales</taxon>
        <taxon>Asteraceae</taxon>
        <taxon>Asteroideae</taxon>
        <taxon>Heliantheae alliance</taxon>
        <taxon>Heliantheae</taxon>
        <taxon>Ambrosia</taxon>
    </lineage>
</organism>
<sequence>MSQIIKILTQILTLNMIQLISVASDDPKLHTYQHWITGPPRIPKPNTNISNPLITDEGKIYTCLDKTILVFNNNGSLINRISLNHTCNPGMTPVLGASRKIYMIAENRVLKINTMKIQSNEPAWEVFLGPETGVQGLNKIIGLAVSISNSYVIVTIERRGLFGYRFDGRLKWSVGPAINRGGYRQVPVIDQCDANIYVANNQGELYSVSIRSRHFKWIQDLSWLDRNFTITAGNNGRLYATVQERSLIVALDVVTGTVLWQQIIGPLHTQDSEPVADNNGWISMGSLDGFLYSISPSGIVNKFPQRKNLDTVVQQPVLDCSGYAVYVSQTKFDGKISRSTDENTYVSAMTPLKTVFTLLVPATGSVIWSENYPGGSVVSSLFPESDLRHFMVDEGMLLAFLSISKTGNPLSCFSTRQKLASSCSIMDIKKVSIYTALVRFCCVFWKKKKLQNQNLGNFLEKRCSLRLQKKVCDRTITELEKKTAEGSSTNEMIEKLGDLVKEREVIERKLSTTYSLGRDATSPQSESLIPLSDKKTKSFSPKSGQKDSADIFHSVDDTSSEDYSSNEEKTESKGKALMEPERTSDDGFDDEAIVEAQGVMIVDQGDDLQTGGSSMRKRSISLNRNV</sequence>
<dbReference type="SUPFAM" id="SSF50998">
    <property type="entry name" value="Quinoprotein alcohol dehydrogenase-like"/>
    <property type="match status" value="1"/>
</dbReference>
<evidence type="ECO:0000256" key="2">
    <source>
        <dbReference type="SAM" id="SignalP"/>
    </source>
</evidence>
<proteinExistence type="predicted"/>
<evidence type="ECO:0008006" key="5">
    <source>
        <dbReference type="Google" id="ProtNLM"/>
    </source>
</evidence>
<evidence type="ECO:0000313" key="4">
    <source>
        <dbReference type="Proteomes" id="UP001206925"/>
    </source>
</evidence>
<reference evidence="3" key="1">
    <citation type="submission" date="2022-06" db="EMBL/GenBank/DDBJ databases">
        <title>Uncovering the hologenomic basis of an extraordinary plant invasion.</title>
        <authorList>
            <person name="Bieker V.C."/>
            <person name="Martin M.D."/>
            <person name="Gilbert T."/>
            <person name="Hodgins K."/>
            <person name="Battlay P."/>
            <person name="Petersen B."/>
            <person name="Wilson J."/>
        </authorList>
    </citation>
    <scope>NUCLEOTIDE SEQUENCE</scope>
    <source>
        <strain evidence="3">AA19_3_7</strain>
        <tissue evidence="3">Leaf</tissue>
    </source>
</reference>
<evidence type="ECO:0000256" key="1">
    <source>
        <dbReference type="SAM" id="MobiDB-lite"/>
    </source>
</evidence>
<dbReference type="InterPro" id="IPR011047">
    <property type="entry name" value="Quinoprotein_ADH-like_sf"/>
</dbReference>
<dbReference type="AlphaFoldDB" id="A0AAD5GIS4"/>
<dbReference type="Gene3D" id="2.130.10.10">
    <property type="entry name" value="YVTN repeat-like/Quinoprotein amine dehydrogenase"/>
    <property type="match status" value="1"/>
</dbReference>
<protein>
    <recommendedName>
        <fullName evidence="5">Protein GAMETE EXPRESSED 3</fullName>
    </recommendedName>
</protein>
<feature type="region of interest" description="Disordered" evidence="1">
    <location>
        <begin position="604"/>
        <end position="626"/>
    </location>
</feature>
<dbReference type="Proteomes" id="UP001206925">
    <property type="component" value="Unassembled WGS sequence"/>
</dbReference>
<feature type="compositionally biased region" description="Polar residues" evidence="1">
    <location>
        <begin position="516"/>
        <end position="527"/>
    </location>
</feature>
<dbReference type="GO" id="GO:0010183">
    <property type="term" value="P:pollen tube guidance"/>
    <property type="evidence" value="ECO:0007669"/>
    <property type="project" value="TreeGrafter"/>
</dbReference>
<keyword evidence="4" id="KW-1185">Reference proteome</keyword>
<name>A0AAD5GIS4_AMBAR</name>
<dbReference type="GO" id="GO:0005886">
    <property type="term" value="C:plasma membrane"/>
    <property type="evidence" value="ECO:0007669"/>
    <property type="project" value="TreeGrafter"/>
</dbReference>
<accession>A0AAD5GIS4</accession>
<feature type="compositionally biased region" description="Basic and acidic residues" evidence="1">
    <location>
        <begin position="566"/>
        <end position="585"/>
    </location>
</feature>
<dbReference type="GO" id="GO:0009793">
    <property type="term" value="P:embryo development ending in seed dormancy"/>
    <property type="evidence" value="ECO:0007669"/>
    <property type="project" value="TreeGrafter"/>
</dbReference>
<feature type="chain" id="PRO_5042156509" description="Protein GAMETE EXPRESSED 3" evidence="2">
    <location>
        <begin position="24"/>
        <end position="626"/>
    </location>
</feature>